<feature type="domain" description="Methyl-accepting transducer" evidence="6">
    <location>
        <begin position="467"/>
        <end position="689"/>
    </location>
</feature>
<proteinExistence type="inferred from homology"/>
<dbReference type="PANTHER" id="PTHR32089:SF112">
    <property type="entry name" value="LYSOZYME-LIKE PROTEIN-RELATED"/>
    <property type="match status" value="1"/>
</dbReference>
<dbReference type="OrthoDB" id="8476854at2"/>
<dbReference type="PROSITE" id="PS50111">
    <property type="entry name" value="CHEMOTAXIS_TRANSDUC_2"/>
    <property type="match status" value="1"/>
</dbReference>
<evidence type="ECO:0000256" key="4">
    <source>
        <dbReference type="SAM" id="Coils"/>
    </source>
</evidence>
<dbReference type="SUPFAM" id="SSF58104">
    <property type="entry name" value="Methyl-accepting chemotaxis protein (MCP) signaling domain"/>
    <property type="match status" value="1"/>
</dbReference>
<feature type="coiled-coil region" evidence="4">
    <location>
        <begin position="424"/>
        <end position="488"/>
    </location>
</feature>
<keyword evidence="5" id="KW-0812">Transmembrane</keyword>
<evidence type="ECO:0000256" key="1">
    <source>
        <dbReference type="ARBA" id="ARBA00023224"/>
    </source>
</evidence>
<dbReference type="Pfam" id="PF00015">
    <property type="entry name" value="MCPsignal"/>
    <property type="match status" value="1"/>
</dbReference>
<dbReference type="Gene3D" id="1.10.8.500">
    <property type="entry name" value="HAMP domain in histidine kinase"/>
    <property type="match status" value="1"/>
</dbReference>
<dbReference type="SMART" id="SM00304">
    <property type="entry name" value="HAMP"/>
    <property type="match status" value="1"/>
</dbReference>
<feature type="domain" description="HAMP" evidence="7">
    <location>
        <begin position="373"/>
        <end position="426"/>
    </location>
</feature>
<keyword evidence="4" id="KW-0175">Coiled coil</keyword>
<dbReference type="EMBL" id="CP029354">
    <property type="protein sequence ID" value="AWK88377.1"/>
    <property type="molecule type" value="Genomic_DNA"/>
</dbReference>
<gene>
    <name evidence="8" type="ORF">DEW08_20045</name>
</gene>
<organism evidence="8 9">
    <name type="scientific">Azospirillum thermophilum</name>
    <dbReference type="NCBI Taxonomy" id="2202148"/>
    <lineage>
        <taxon>Bacteria</taxon>
        <taxon>Pseudomonadati</taxon>
        <taxon>Pseudomonadota</taxon>
        <taxon>Alphaproteobacteria</taxon>
        <taxon>Rhodospirillales</taxon>
        <taxon>Azospirillaceae</taxon>
        <taxon>Azospirillum</taxon>
    </lineage>
</organism>
<dbReference type="GO" id="GO:0016020">
    <property type="term" value="C:membrane"/>
    <property type="evidence" value="ECO:0007669"/>
    <property type="project" value="InterPro"/>
</dbReference>
<dbReference type="PANTHER" id="PTHR32089">
    <property type="entry name" value="METHYL-ACCEPTING CHEMOTAXIS PROTEIN MCPB"/>
    <property type="match status" value="1"/>
</dbReference>
<dbReference type="Gene3D" id="1.20.58.920">
    <property type="match status" value="1"/>
</dbReference>
<dbReference type="InterPro" id="IPR038188">
    <property type="entry name" value="TorS_sensor_sf"/>
</dbReference>
<comment type="similarity">
    <text evidence="2">Belongs to the methyl-accepting chemotaxis (MCP) protein family.</text>
</comment>
<dbReference type="KEGG" id="azz:DEW08_20045"/>
<dbReference type="CDD" id="cd06225">
    <property type="entry name" value="HAMP"/>
    <property type="match status" value="1"/>
</dbReference>
<dbReference type="Proteomes" id="UP000245629">
    <property type="component" value="Chromosome 3"/>
</dbReference>
<dbReference type="PROSITE" id="PS50885">
    <property type="entry name" value="HAMP"/>
    <property type="match status" value="1"/>
</dbReference>
<keyword evidence="5" id="KW-1133">Transmembrane helix</keyword>
<dbReference type="Gene3D" id="1.10.287.950">
    <property type="entry name" value="Methyl-accepting chemotaxis protein"/>
    <property type="match status" value="1"/>
</dbReference>
<evidence type="ECO:0000259" key="6">
    <source>
        <dbReference type="PROSITE" id="PS50111"/>
    </source>
</evidence>
<dbReference type="Pfam" id="PF00672">
    <property type="entry name" value="HAMP"/>
    <property type="match status" value="1"/>
</dbReference>
<keyword evidence="5" id="KW-0472">Membrane</keyword>
<evidence type="ECO:0000256" key="2">
    <source>
        <dbReference type="ARBA" id="ARBA00029447"/>
    </source>
</evidence>
<name>A0A2S2CVR7_9PROT</name>
<sequence length="723" mass="75507">MDTDRLSLPGQSATGRPLSGLSLKVKLAGAFAAMFLAAAGIGAGAGLFQLRIAGLFQQVHERDFPLATGALKIADESNGLVEAARLLAAAPDDRARTQAVALFDRRIAALETQLGKVHALGGDPAAGDRMGGLLREADGAAKALDGQVRRPLDGAARRAKRMEELGAAHAAFLARFQPMVRELTLTIQNVTMDLPSDAAGLNRLVLTLVSKDLPVRQALSDILGDVNLAVTLLGKADGTGTVAQVSDQARQFAAAAKRVEFFADFLANILTDETPRRMAQAIVAFGRGEDGIFALRQAELEARAGAMAAEEKLFALMDRLGKQADALAAANEASAATAAEEVDAAITRGLAVTGILVALAMLLGVVSGLFLVNRSIRLLDRLRAAMAELAAGRLDLHIPGLSRGDEIGGMARSLEVFRANALEVGRLKQEQEQAARRAEEAKRTARLELAQHLETSVNTVIVSLIDAARRMRSDAQALSANAEQTKRQSLDVAGASASASERVSSVATAADQMASSIEEIGRHIDESSLIAGDAVREADSTNDAISGLTDAAGRIDQVVELINSIAAQTNLLALNATIEAARAGEAGKGFAVVANEVKALANQTAKATEDIQAQVNQMQLVTERAVASIRGIAGTIGRMSEITSTIASAVQEQHAATQDIARHAQEAASDTHSVSRTIDDVSQAAAETGAIAGTALTTATSLHAEADRLQTEVARFIDTIRAA</sequence>
<dbReference type="SMART" id="SM00283">
    <property type="entry name" value="MA"/>
    <property type="match status" value="1"/>
</dbReference>
<evidence type="ECO:0000256" key="5">
    <source>
        <dbReference type="SAM" id="Phobius"/>
    </source>
</evidence>
<evidence type="ECO:0000256" key="3">
    <source>
        <dbReference type="PROSITE-ProRule" id="PRU00284"/>
    </source>
</evidence>
<keyword evidence="1 3" id="KW-0807">Transducer</keyword>
<dbReference type="RefSeq" id="WP_109330589.1">
    <property type="nucleotide sequence ID" value="NZ_CP029354.1"/>
</dbReference>
<dbReference type="InterPro" id="IPR004089">
    <property type="entry name" value="MCPsignal_dom"/>
</dbReference>
<evidence type="ECO:0000259" key="7">
    <source>
        <dbReference type="PROSITE" id="PS50885"/>
    </source>
</evidence>
<keyword evidence="9" id="KW-1185">Reference proteome</keyword>
<reference evidence="9" key="1">
    <citation type="submission" date="2018-05" db="EMBL/GenBank/DDBJ databases">
        <title>Azospirillum thermophila sp. nov., a novel isolated from hot spring.</title>
        <authorList>
            <person name="Zhao Z."/>
        </authorList>
    </citation>
    <scope>NUCLEOTIDE SEQUENCE [LARGE SCALE GENOMIC DNA]</scope>
    <source>
        <strain evidence="9">CFH 70021</strain>
    </source>
</reference>
<feature type="transmembrane region" description="Helical" evidence="5">
    <location>
        <begin position="27"/>
        <end position="48"/>
    </location>
</feature>
<feature type="transmembrane region" description="Helical" evidence="5">
    <location>
        <begin position="350"/>
        <end position="372"/>
    </location>
</feature>
<dbReference type="GO" id="GO:0007165">
    <property type="term" value="P:signal transduction"/>
    <property type="evidence" value="ECO:0007669"/>
    <property type="project" value="UniProtKB-KW"/>
</dbReference>
<dbReference type="AlphaFoldDB" id="A0A2S2CVR7"/>
<accession>A0A2S2CVR7</accession>
<evidence type="ECO:0000313" key="9">
    <source>
        <dbReference type="Proteomes" id="UP000245629"/>
    </source>
</evidence>
<evidence type="ECO:0000313" key="8">
    <source>
        <dbReference type="EMBL" id="AWK88377.1"/>
    </source>
</evidence>
<dbReference type="InterPro" id="IPR003660">
    <property type="entry name" value="HAMP_dom"/>
</dbReference>
<protein>
    <submittedName>
        <fullName evidence="8">Methyl-accepting chemotaxis protein</fullName>
    </submittedName>
</protein>